<evidence type="ECO:0008006" key="3">
    <source>
        <dbReference type="Google" id="ProtNLM"/>
    </source>
</evidence>
<proteinExistence type="predicted"/>
<dbReference type="Proteomes" id="UP001229346">
    <property type="component" value="Unassembled WGS sequence"/>
</dbReference>
<sequence length="68" mass="7759">MAFWNRWVAIRTEGGSRAELIDRLQAHLKAGGLKSKITNESGSLKRIHVLKKDLDQAKTLLETFDEEH</sequence>
<organism evidence="1 2">
    <name type="scientific">Paenibacillus harenae</name>
    <dbReference type="NCBI Taxonomy" id="306543"/>
    <lineage>
        <taxon>Bacteria</taxon>
        <taxon>Bacillati</taxon>
        <taxon>Bacillota</taxon>
        <taxon>Bacilli</taxon>
        <taxon>Bacillales</taxon>
        <taxon>Paenibacillaceae</taxon>
        <taxon>Paenibacillus</taxon>
    </lineage>
</organism>
<comment type="caution">
    <text evidence="1">The sequence shown here is derived from an EMBL/GenBank/DDBJ whole genome shotgun (WGS) entry which is preliminary data.</text>
</comment>
<evidence type="ECO:0000313" key="1">
    <source>
        <dbReference type="EMBL" id="MDQ0113556.1"/>
    </source>
</evidence>
<keyword evidence="2" id="KW-1185">Reference proteome</keyword>
<accession>A0ABT9U1Q2</accession>
<reference evidence="1 2" key="1">
    <citation type="submission" date="2023-07" db="EMBL/GenBank/DDBJ databases">
        <title>Sorghum-associated microbial communities from plants grown in Nebraska, USA.</title>
        <authorList>
            <person name="Schachtman D."/>
        </authorList>
    </citation>
    <scope>NUCLEOTIDE SEQUENCE [LARGE SCALE GENOMIC DNA]</scope>
    <source>
        <strain evidence="1 2">CC482</strain>
    </source>
</reference>
<dbReference type="RefSeq" id="WP_307204758.1">
    <property type="nucleotide sequence ID" value="NZ_JAUSST010000005.1"/>
</dbReference>
<protein>
    <recommendedName>
        <fullName evidence="3">DUF2007 domain-containing protein</fullName>
    </recommendedName>
</protein>
<gene>
    <name evidence="1" type="ORF">J2T15_002997</name>
</gene>
<evidence type="ECO:0000313" key="2">
    <source>
        <dbReference type="Proteomes" id="UP001229346"/>
    </source>
</evidence>
<name>A0ABT9U1Q2_PAEHA</name>
<dbReference type="EMBL" id="JAUSSU010000005">
    <property type="protein sequence ID" value="MDQ0113556.1"/>
    <property type="molecule type" value="Genomic_DNA"/>
</dbReference>